<dbReference type="GO" id="GO:0019843">
    <property type="term" value="F:rRNA binding"/>
    <property type="evidence" value="ECO:0007669"/>
    <property type="project" value="TreeGrafter"/>
</dbReference>
<evidence type="ECO:0000256" key="5">
    <source>
        <dbReference type="SAM" id="MobiDB-lite"/>
    </source>
</evidence>
<evidence type="ECO:0000256" key="1">
    <source>
        <dbReference type="ARBA" id="ARBA00004604"/>
    </source>
</evidence>
<dbReference type="GO" id="GO:0005730">
    <property type="term" value="C:nucleolus"/>
    <property type="evidence" value="ECO:0007669"/>
    <property type="project" value="UniProtKB-SubCell"/>
</dbReference>
<feature type="non-terminal residue" evidence="6">
    <location>
        <position position="230"/>
    </location>
</feature>
<keyword evidence="4" id="KW-0539">Nucleus</keyword>
<accession>A0A9W8J4E8</accession>
<evidence type="ECO:0000313" key="6">
    <source>
        <dbReference type="EMBL" id="KAJ2928291.1"/>
    </source>
</evidence>
<gene>
    <name evidence="6" type="ORF">H1R20_g8792</name>
</gene>
<reference evidence="6" key="1">
    <citation type="submission" date="2022-06" db="EMBL/GenBank/DDBJ databases">
        <title>Genome Sequence of Candolleomyces eurysporus.</title>
        <authorList>
            <person name="Buettner E."/>
        </authorList>
    </citation>
    <scope>NUCLEOTIDE SEQUENCE</scope>
    <source>
        <strain evidence="6">VTCC 930004</strain>
    </source>
</reference>
<dbReference type="EMBL" id="JANBPK010000931">
    <property type="protein sequence ID" value="KAJ2928291.1"/>
    <property type="molecule type" value="Genomic_DNA"/>
</dbReference>
<feature type="compositionally biased region" description="Basic residues" evidence="5">
    <location>
        <begin position="199"/>
        <end position="209"/>
    </location>
</feature>
<comment type="subcellular location">
    <subcellularLocation>
        <location evidence="1">Nucleus</location>
        <location evidence="1">Nucleolus</location>
    </subcellularLocation>
</comment>
<feature type="region of interest" description="Disordered" evidence="5">
    <location>
        <begin position="1"/>
        <end position="25"/>
    </location>
</feature>
<keyword evidence="3" id="KW-0175">Coiled coil</keyword>
<evidence type="ECO:0008006" key="8">
    <source>
        <dbReference type="Google" id="ProtNLM"/>
    </source>
</evidence>
<evidence type="ECO:0000313" key="7">
    <source>
        <dbReference type="Proteomes" id="UP001140091"/>
    </source>
</evidence>
<protein>
    <recommendedName>
        <fullName evidence="8">Ribosomal RNA-processing protein 17</fullName>
    </recommendedName>
</protein>
<dbReference type="AlphaFoldDB" id="A0A9W8J4E8"/>
<feature type="compositionally biased region" description="Basic and acidic residues" evidence="5">
    <location>
        <begin position="51"/>
        <end position="90"/>
    </location>
</feature>
<dbReference type="InterPro" id="IPR019186">
    <property type="entry name" value="Nucleolar_protein_12"/>
</dbReference>
<dbReference type="Proteomes" id="UP001140091">
    <property type="component" value="Unassembled WGS sequence"/>
</dbReference>
<proteinExistence type="inferred from homology"/>
<dbReference type="Pfam" id="PF09805">
    <property type="entry name" value="Nop25"/>
    <property type="match status" value="1"/>
</dbReference>
<feature type="compositionally biased region" description="Polar residues" evidence="5">
    <location>
        <begin position="156"/>
        <end position="168"/>
    </location>
</feature>
<evidence type="ECO:0000256" key="2">
    <source>
        <dbReference type="ARBA" id="ARBA00007175"/>
    </source>
</evidence>
<feature type="compositionally biased region" description="Basic and acidic residues" evidence="5">
    <location>
        <begin position="210"/>
        <end position="219"/>
    </location>
</feature>
<keyword evidence="7" id="KW-1185">Reference proteome</keyword>
<feature type="region of interest" description="Disordered" evidence="5">
    <location>
        <begin position="42"/>
        <end position="230"/>
    </location>
</feature>
<dbReference type="OrthoDB" id="551633at2759"/>
<name>A0A9W8J4E8_9AGAR</name>
<comment type="caution">
    <text evidence="6">The sequence shown here is derived from an EMBL/GenBank/DDBJ whole genome shotgun (WGS) entry which is preliminary data.</text>
</comment>
<organism evidence="6 7">
    <name type="scientific">Candolleomyces eurysporus</name>
    <dbReference type="NCBI Taxonomy" id="2828524"/>
    <lineage>
        <taxon>Eukaryota</taxon>
        <taxon>Fungi</taxon>
        <taxon>Dikarya</taxon>
        <taxon>Basidiomycota</taxon>
        <taxon>Agaricomycotina</taxon>
        <taxon>Agaricomycetes</taxon>
        <taxon>Agaricomycetidae</taxon>
        <taxon>Agaricales</taxon>
        <taxon>Agaricineae</taxon>
        <taxon>Psathyrellaceae</taxon>
        <taxon>Candolleomyces</taxon>
    </lineage>
</organism>
<comment type="similarity">
    <text evidence="2">Belongs to the RRP17 family.</text>
</comment>
<feature type="compositionally biased region" description="Low complexity" evidence="5">
    <location>
        <begin position="130"/>
        <end position="139"/>
    </location>
</feature>
<dbReference type="PANTHER" id="PTHR14577:SF0">
    <property type="entry name" value="NUCLEOLAR PROTEIN 12"/>
    <property type="match status" value="1"/>
</dbReference>
<feature type="compositionally biased region" description="Acidic residues" evidence="5">
    <location>
        <begin position="101"/>
        <end position="111"/>
    </location>
</feature>
<dbReference type="PANTHER" id="PTHR14577">
    <property type="entry name" value="NUCLEOLAR PROTEIN 12"/>
    <property type="match status" value="1"/>
</dbReference>
<evidence type="ECO:0000256" key="3">
    <source>
        <dbReference type="ARBA" id="ARBA00023054"/>
    </source>
</evidence>
<evidence type="ECO:0000256" key="4">
    <source>
        <dbReference type="ARBA" id="ARBA00023242"/>
    </source>
</evidence>
<sequence>MASNNLARLTRAHSAVAAKRHAKRRQLAEVVFDDEARREFLTGFHKRKKAKTEAARKKAKERERQDRLQDRRERRQALREQAQENAHKVEQAYAAAILGDAVDDDAGDDDEWHGVTPSSATEKDAQYQGEEVVATVTVVEDFDPSTLTTAGPVPAQGTSEEFTEPNSTSKPPSSHEKPPSKLAKRKVKEKKIYYETKQARKHQREKQRGRKLEKAERAGGKASRQKRAKR</sequence>